<feature type="transmembrane region" description="Helical" evidence="5">
    <location>
        <begin position="378"/>
        <end position="399"/>
    </location>
</feature>
<evidence type="ECO:0000256" key="2">
    <source>
        <dbReference type="ARBA" id="ARBA00022630"/>
    </source>
</evidence>
<dbReference type="PANTHER" id="PTHR47356:SF2">
    <property type="entry name" value="FAD-BINDING DOMAIN-CONTAINING PROTEIN-RELATED"/>
    <property type="match status" value="1"/>
</dbReference>
<feature type="transmembrane region" description="Helical" evidence="5">
    <location>
        <begin position="229"/>
        <end position="252"/>
    </location>
</feature>
<keyword evidence="5" id="KW-1133">Transmembrane helix</keyword>
<evidence type="ECO:0000256" key="3">
    <source>
        <dbReference type="ARBA" id="ARBA00022827"/>
    </source>
</evidence>
<feature type="transmembrane region" description="Helical" evidence="5">
    <location>
        <begin position="511"/>
        <end position="527"/>
    </location>
</feature>
<feature type="domain" description="FAD-binding" evidence="6">
    <location>
        <begin position="57"/>
        <end position="123"/>
    </location>
</feature>
<evidence type="ECO:0000256" key="4">
    <source>
        <dbReference type="ARBA" id="ARBA00023002"/>
    </source>
</evidence>
<name>A0A6A5KBQ0_9PLEO</name>
<dbReference type="GO" id="GO:0071949">
    <property type="term" value="F:FAD binding"/>
    <property type="evidence" value="ECO:0007669"/>
    <property type="project" value="InterPro"/>
</dbReference>
<protein>
    <recommendedName>
        <fullName evidence="6">FAD-binding domain-containing protein</fullName>
    </recommendedName>
</protein>
<dbReference type="Gene3D" id="3.50.50.60">
    <property type="entry name" value="FAD/NAD(P)-binding domain"/>
    <property type="match status" value="1"/>
</dbReference>
<dbReference type="AlphaFoldDB" id="A0A6A5KBQ0"/>
<dbReference type="PANTHER" id="PTHR47356">
    <property type="entry name" value="FAD-DEPENDENT MONOOXYGENASE ASQG-RELATED"/>
    <property type="match status" value="1"/>
</dbReference>
<dbReference type="Pfam" id="PF01494">
    <property type="entry name" value="FAD_binding_3"/>
    <property type="match status" value="1"/>
</dbReference>
<evidence type="ECO:0000313" key="7">
    <source>
        <dbReference type="EMBL" id="KAF1834748.1"/>
    </source>
</evidence>
<feature type="transmembrane region" description="Helical" evidence="5">
    <location>
        <begin position="346"/>
        <end position="366"/>
    </location>
</feature>
<evidence type="ECO:0000256" key="5">
    <source>
        <dbReference type="SAM" id="Phobius"/>
    </source>
</evidence>
<dbReference type="GO" id="GO:0004497">
    <property type="term" value="F:monooxygenase activity"/>
    <property type="evidence" value="ECO:0007669"/>
    <property type="project" value="InterPro"/>
</dbReference>
<dbReference type="InterPro" id="IPR002938">
    <property type="entry name" value="FAD-bd"/>
</dbReference>
<gene>
    <name evidence="7" type="ORF">BDW02DRAFT_568714</name>
</gene>
<feature type="transmembrane region" description="Helical" evidence="5">
    <location>
        <begin position="456"/>
        <end position="476"/>
    </location>
</feature>
<keyword evidence="5" id="KW-0472">Membrane</keyword>
<proteinExistence type="inferred from homology"/>
<feature type="transmembrane region" description="Helical" evidence="5">
    <location>
        <begin position="539"/>
        <end position="565"/>
    </location>
</feature>
<keyword evidence="5" id="KW-0812">Transmembrane</keyword>
<dbReference type="InterPro" id="IPR050562">
    <property type="entry name" value="FAD_mOase_fung"/>
</dbReference>
<dbReference type="EMBL" id="ML975297">
    <property type="protein sequence ID" value="KAF1834748.1"/>
    <property type="molecule type" value="Genomic_DNA"/>
</dbReference>
<sequence>MIVGGKGKVYWFMFKKLDKVYKVPDIPRYTKEDAEAYAKTLQGAAITPNVGFTDLWKNRTSYALVPLEEAYLKRWSWGRIACVGDGVHKMTPNMGAGGNAAIETVAALANELKKMKEISEKGKPSYDIIKEHLGNYQKTRETRATAICTASNGLTRIHALKTIRDKLFAFWILPNAGDMFIDLNCDMVTGSVKLDYLPLPERSLHGTMPFNPSQGLGHKESKMVRAVKALPFLAISCVAVYFMWSICLPHMVERGIEIMKKGVEVNIGTPGHVMPWENFYRSEFVDSRLRGLAAVFASFQFVDVICHWQTFSFLTDAGIVYAILLIEAARRANILTLVSVPLLLGYNMQFLGIGTVMALYCFVHYIQSPIESFRARDLRLTDMSYTVTVLPVLILFHYLPNFGAFLPWIEPETRHMWEWIWQPFPVYISLAQYVLKKTVVPDTMQYDRKENTEGDIPTIFWTVGSLCALSAGTWWYTMAYAPYSMWTLFVPNVAATQTGDEYIRLFMQFDQAFSMAACFLWLLYLFGDMKKAGMIDDSWITIILKGIATLAVAGPGVTIGLGWLWREKTLATKWHKDALVPGNAGKVKS</sequence>
<keyword evidence="2" id="KW-0285">Flavoprotein</keyword>
<evidence type="ECO:0000313" key="8">
    <source>
        <dbReference type="Proteomes" id="UP000800040"/>
    </source>
</evidence>
<evidence type="ECO:0000256" key="1">
    <source>
        <dbReference type="ARBA" id="ARBA00007992"/>
    </source>
</evidence>
<comment type="similarity">
    <text evidence="1">Belongs to the paxM FAD-dependent monooxygenase family.</text>
</comment>
<organism evidence="7 8">
    <name type="scientific">Decorospora gaudefroyi</name>
    <dbReference type="NCBI Taxonomy" id="184978"/>
    <lineage>
        <taxon>Eukaryota</taxon>
        <taxon>Fungi</taxon>
        <taxon>Dikarya</taxon>
        <taxon>Ascomycota</taxon>
        <taxon>Pezizomycotina</taxon>
        <taxon>Dothideomycetes</taxon>
        <taxon>Pleosporomycetidae</taxon>
        <taxon>Pleosporales</taxon>
        <taxon>Pleosporineae</taxon>
        <taxon>Pleosporaceae</taxon>
        <taxon>Decorospora</taxon>
    </lineage>
</organism>
<keyword evidence="3" id="KW-0274">FAD</keyword>
<evidence type="ECO:0000259" key="6">
    <source>
        <dbReference type="Pfam" id="PF01494"/>
    </source>
</evidence>
<feature type="transmembrane region" description="Helical" evidence="5">
    <location>
        <begin position="419"/>
        <end position="435"/>
    </location>
</feature>
<dbReference type="Proteomes" id="UP000800040">
    <property type="component" value="Unassembled WGS sequence"/>
</dbReference>
<accession>A0A6A5KBQ0</accession>
<keyword evidence="4" id="KW-0560">Oxidoreductase</keyword>
<dbReference type="OrthoDB" id="2431938at2759"/>
<dbReference type="SUPFAM" id="SSF51905">
    <property type="entry name" value="FAD/NAD(P)-binding domain"/>
    <property type="match status" value="1"/>
</dbReference>
<dbReference type="InterPro" id="IPR036188">
    <property type="entry name" value="FAD/NAD-bd_sf"/>
</dbReference>
<keyword evidence="8" id="KW-1185">Reference proteome</keyword>
<reference evidence="7" key="1">
    <citation type="submission" date="2020-01" db="EMBL/GenBank/DDBJ databases">
        <authorList>
            <consortium name="DOE Joint Genome Institute"/>
            <person name="Haridas S."/>
            <person name="Albert R."/>
            <person name="Binder M."/>
            <person name="Bloem J."/>
            <person name="Labutti K."/>
            <person name="Salamov A."/>
            <person name="Andreopoulos B."/>
            <person name="Baker S.E."/>
            <person name="Barry K."/>
            <person name="Bills G."/>
            <person name="Bluhm B.H."/>
            <person name="Cannon C."/>
            <person name="Castanera R."/>
            <person name="Culley D.E."/>
            <person name="Daum C."/>
            <person name="Ezra D."/>
            <person name="Gonzalez J.B."/>
            <person name="Henrissat B."/>
            <person name="Kuo A."/>
            <person name="Liang C."/>
            <person name="Lipzen A."/>
            <person name="Lutzoni F."/>
            <person name="Magnuson J."/>
            <person name="Mondo S."/>
            <person name="Nolan M."/>
            <person name="Ohm R."/>
            <person name="Pangilinan J."/>
            <person name="Park H.-J."/>
            <person name="Ramirez L."/>
            <person name="Alfaro M."/>
            <person name="Sun H."/>
            <person name="Tritt A."/>
            <person name="Yoshinaga Y."/>
            <person name="Zwiers L.-H."/>
            <person name="Turgeon B.G."/>
            <person name="Goodwin S.B."/>
            <person name="Spatafora J.W."/>
            <person name="Crous P.W."/>
            <person name="Grigoriev I.V."/>
        </authorList>
    </citation>
    <scope>NUCLEOTIDE SEQUENCE</scope>
    <source>
        <strain evidence="7">P77</strain>
    </source>
</reference>